<dbReference type="PANTHER" id="PTHR10877">
    <property type="entry name" value="POLYCYSTIN FAMILY MEMBER"/>
    <property type="match status" value="1"/>
</dbReference>
<dbReference type="GO" id="GO:0050982">
    <property type="term" value="P:detection of mechanical stimulus"/>
    <property type="evidence" value="ECO:0007669"/>
    <property type="project" value="TreeGrafter"/>
</dbReference>
<sequence>MACPHTAGANLSKTLCRSISPFPSLPRVMRHVLSVTSVPSSWPASETQAGKAPVEITSSPIVDSLPRSLLLTDKHSFRGHLGGSVADEPAGSLNKVIHGLQSHSKLRRACEVLQKLTAFMPEFSKSAQVFDLLTTPGGFLRSHQRAHFRAKQSGFQKPPTACLSESLNTVMEAAGASPQRSKHAIEQVENMLEMALLALGKIKETFLQQNQFSESLVTLTSIIASLMLSSQNMSIWPLSSYTLGSPAAVRLGFPRASALEELLNRQPGFNVQVSNRTSFSSFRDFDDKNIVGSIKSVLLSSNHKFFQVHDLVEDIEIMLWRNVSVEIYPTSINMSSDHFVMTVSITSLEKSLIVCIEPESPLLMTLYLGFQYQPNHTYFNLNITLPKNQVVITLYGSEGQRETHHLCDPEKAVFRELHSLWFWHDDSGASPSRYGNQELKETVGFLLWRIMYLLSELEQPLWSPSNINKQVKLLPSLLCSHIAGHGSHQRAGPHWINGKLPQVLHHFCHYLLRVLQRLQSHLSALGPTQADRPCDILDATSQLQELQELLEIHILPTEQGPFRLFFQLLFLREATSSPLLSPEEGKKPIVNGLPRWLTCISWLPLGVTSPAAAFFTAFYSLELNKDQATNWVISVILSVLQNIFISQLVKAIVLTLSISLMRNRMPCLTKEKEQQTRRILALLGNQNVHHYLVREIRITPSIQLQLSTARYKSSSASC</sequence>
<keyword evidence="2" id="KW-1185">Reference proteome</keyword>
<dbReference type="GO" id="GO:0016020">
    <property type="term" value="C:membrane"/>
    <property type="evidence" value="ECO:0007669"/>
    <property type="project" value="TreeGrafter"/>
</dbReference>
<protein>
    <submittedName>
        <fullName evidence="1">Low quality protein: polycystic</fullName>
    </submittedName>
</protein>
<evidence type="ECO:0000313" key="2">
    <source>
        <dbReference type="Proteomes" id="UP000386466"/>
    </source>
</evidence>
<dbReference type="AlphaFoldDB" id="A0A485MYJ8"/>
<dbReference type="InterPro" id="IPR051223">
    <property type="entry name" value="Polycystin"/>
</dbReference>
<proteinExistence type="predicted"/>
<organism evidence="1 2">
    <name type="scientific">Lynx pardinus</name>
    <name type="common">Iberian lynx</name>
    <name type="synonym">Felis pardina</name>
    <dbReference type="NCBI Taxonomy" id="191816"/>
    <lineage>
        <taxon>Eukaryota</taxon>
        <taxon>Metazoa</taxon>
        <taxon>Chordata</taxon>
        <taxon>Craniata</taxon>
        <taxon>Vertebrata</taxon>
        <taxon>Euteleostomi</taxon>
        <taxon>Mammalia</taxon>
        <taxon>Eutheria</taxon>
        <taxon>Laurasiatheria</taxon>
        <taxon>Carnivora</taxon>
        <taxon>Feliformia</taxon>
        <taxon>Felidae</taxon>
        <taxon>Felinae</taxon>
        <taxon>Lynx</taxon>
    </lineage>
</organism>
<dbReference type="GO" id="GO:0005262">
    <property type="term" value="F:calcium channel activity"/>
    <property type="evidence" value="ECO:0007669"/>
    <property type="project" value="TreeGrafter"/>
</dbReference>
<evidence type="ECO:0000313" key="1">
    <source>
        <dbReference type="EMBL" id="VFV25980.1"/>
    </source>
</evidence>
<dbReference type="EMBL" id="CAAGRJ010008186">
    <property type="protein sequence ID" value="VFV25980.1"/>
    <property type="molecule type" value="Genomic_DNA"/>
</dbReference>
<accession>A0A485MYJ8</accession>
<gene>
    <name evidence="1" type="ORF">LYPA_23C011761</name>
</gene>
<reference evidence="1 2" key="1">
    <citation type="submission" date="2019-01" db="EMBL/GenBank/DDBJ databases">
        <authorList>
            <person name="Alioto T."/>
            <person name="Alioto T."/>
        </authorList>
    </citation>
    <scope>NUCLEOTIDE SEQUENCE [LARGE SCALE GENOMIC DNA]</scope>
</reference>
<name>A0A485MYJ8_LYNPA</name>
<dbReference type="Proteomes" id="UP000386466">
    <property type="component" value="Unassembled WGS sequence"/>
</dbReference>
<dbReference type="PANTHER" id="PTHR10877:SF136">
    <property type="entry name" value="POLYCYSTIN-1-LIKE PROTEIN 3"/>
    <property type="match status" value="1"/>
</dbReference>